<organism evidence="2 3">
    <name type="scientific">Dyella humi</name>
    <dbReference type="NCBI Taxonomy" id="1770547"/>
    <lineage>
        <taxon>Bacteria</taxon>
        <taxon>Pseudomonadati</taxon>
        <taxon>Pseudomonadota</taxon>
        <taxon>Gammaproteobacteria</taxon>
        <taxon>Lysobacterales</taxon>
        <taxon>Rhodanobacteraceae</taxon>
        <taxon>Dyella</taxon>
    </lineage>
</organism>
<comment type="caution">
    <text evidence="2">The sequence shown here is derived from an EMBL/GenBank/DDBJ whole genome shotgun (WGS) entry which is preliminary data.</text>
</comment>
<dbReference type="RefSeq" id="WP_380009879.1">
    <property type="nucleotide sequence ID" value="NZ_JADIKI010000022.1"/>
</dbReference>
<evidence type="ECO:0008006" key="4">
    <source>
        <dbReference type="Google" id="ProtNLM"/>
    </source>
</evidence>
<feature type="transmembrane region" description="Helical" evidence="1">
    <location>
        <begin position="34"/>
        <end position="55"/>
    </location>
</feature>
<protein>
    <recommendedName>
        <fullName evidence="4">P-type conjugative transfer protein TrbJ</fullName>
    </recommendedName>
</protein>
<evidence type="ECO:0000256" key="1">
    <source>
        <dbReference type="SAM" id="Phobius"/>
    </source>
</evidence>
<keyword evidence="1" id="KW-0812">Transmembrane</keyword>
<dbReference type="Proteomes" id="UP001620409">
    <property type="component" value="Unassembled WGS sequence"/>
</dbReference>
<proteinExistence type="predicted"/>
<evidence type="ECO:0000313" key="2">
    <source>
        <dbReference type="EMBL" id="MFK2854766.1"/>
    </source>
</evidence>
<keyword evidence="1" id="KW-0472">Membrane</keyword>
<name>A0ABW8IHU3_9GAMM</name>
<evidence type="ECO:0000313" key="3">
    <source>
        <dbReference type="Proteomes" id="UP001620409"/>
    </source>
</evidence>
<dbReference type="EMBL" id="JADIKI010000022">
    <property type="protein sequence ID" value="MFK2854766.1"/>
    <property type="molecule type" value="Genomic_DNA"/>
</dbReference>
<keyword evidence="3" id="KW-1185">Reference proteome</keyword>
<sequence length="280" mass="30725">MKYTSSSGTRPTSLPNGKRHVVPARLRALRFAKLRIGLVACVLSLGGLFTAPVAAQWQVIDEASIAQDGKNFVETVAHYAKEIAQFEAVLEHYAQQLISLAGMKFTQPVMNTTLVEVPLTQGMDETCPNNTGVTGIANELLQLVAPDFNKPIVASQLQICQQIVMRRNHQYNLTVNMLNRLQGTYSQYLQQYEDLATLVGNSQGALAGSQSAIIRGSANLETEMKNWQAQIQTDEQIINYLQSQQAMLGKMAMRGKNTVLGNVVQAATLKIAFDQLNDGQ</sequence>
<accession>A0ABW8IHU3</accession>
<gene>
    <name evidence="2" type="ORF">ISP18_09210</name>
</gene>
<keyword evidence="1" id="KW-1133">Transmembrane helix</keyword>
<reference evidence="2 3" key="1">
    <citation type="submission" date="2020-10" db="EMBL/GenBank/DDBJ databases">
        <title>Phylogeny of dyella-like bacteria.</title>
        <authorList>
            <person name="Fu J."/>
        </authorList>
    </citation>
    <scope>NUCLEOTIDE SEQUENCE [LARGE SCALE GENOMIC DNA]</scope>
    <source>
        <strain evidence="2 3">DHG40</strain>
    </source>
</reference>